<dbReference type="Proteomes" id="UP001634393">
    <property type="component" value="Unassembled WGS sequence"/>
</dbReference>
<dbReference type="EMBL" id="JBJXBP010000007">
    <property type="protein sequence ID" value="KAL3818166.1"/>
    <property type="molecule type" value="Genomic_DNA"/>
</dbReference>
<dbReference type="PANTHER" id="PTHR33270:SF6">
    <property type="entry name" value="OS02G0448600 PROTEIN"/>
    <property type="match status" value="1"/>
</dbReference>
<keyword evidence="4" id="KW-1185">Reference proteome</keyword>
<dbReference type="InterPro" id="IPR055482">
    <property type="entry name" value="DUF7054"/>
</dbReference>
<dbReference type="AlphaFoldDB" id="A0ABD3S133"/>
<dbReference type="PANTHER" id="PTHR33270">
    <property type="entry name" value="BNAC05G50380D PROTEIN"/>
    <property type="match status" value="1"/>
</dbReference>
<evidence type="ECO:0000256" key="1">
    <source>
        <dbReference type="SAM" id="MobiDB-lite"/>
    </source>
</evidence>
<evidence type="ECO:0000259" key="2">
    <source>
        <dbReference type="Pfam" id="PF23156"/>
    </source>
</evidence>
<sequence length="260" mass="29420">MSPRESRRRNIPGSRRSTSNTRALRPSPSPSRRRIRTEGGKKSCRPSDKYNVILKRSKSEPSLWKPGGGEDEEGILYRPQKTCADLFSSPDISLSQSPRKSSEVVGYKYNKDAKVVVNVMVEGSPGPIRTMVKLGSNVEETIKLVVKKYNEEGRTPRLDKDAASTCQLHHSYFSLQSLSKSDFIGDAGSRSFYLRKNIINRRQPPNASNITDHQVIATNQVAPNSNNHPFFSIFFHGNMKRIIRKSRKFWNFFGCIPCTL</sequence>
<dbReference type="InterPro" id="IPR040358">
    <property type="entry name" value="At4g22758-like"/>
</dbReference>
<evidence type="ECO:0000313" key="3">
    <source>
        <dbReference type="EMBL" id="KAL3818166.1"/>
    </source>
</evidence>
<protein>
    <recommendedName>
        <fullName evidence="2">DUF7054 domain-containing protein</fullName>
    </recommendedName>
</protein>
<feature type="domain" description="DUF7054" evidence="2">
    <location>
        <begin position="111"/>
        <end position="195"/>
    </location>
</feature>
<proteinExistence type="predicted"/>
<dbReference type="Pfam" id="PF23156">
    <property type="entry name" value="DUF7054"/>
    <property type="match status" value="1"/>
</dbReference>
<comment type="caution">
    <text evidence="3">The sequence shown here is derived from an EMBL/GenBank/DDBJ whole genome shotgun (WGS) entry which is preliminary data.</text>
</comment>
<organism evidence="3 4">
    <name type="scientific">Penstemon smallii</name>
    <dbReference type="NCBI Taxonomy" id="265156"/>
    <lineage>
        <taxon>Eukaryota</taxon>
        <taxon>Viridiplantae</taxon>
        <taxon>Streptophyta</taxon>
        <taxon>Embryophyta</taxon>
        <taxon>Tracheophyta</taxon>
        <taxon>Spermatophyta</taxon>
        <taxon>Magnoliopsida</taxon>
        <taxon>eudicotyledons</taxon>
        <taxon>Gunneridae</taxon>
        <taxon>Pentapetalae</taxon>
        <taxon>asterids</taxon>
        <taxon>lamiids</taxon>
        <taxon>Lamiales</taxon>
        <taxon>Plantaginaceae</taxon>
        <taxon>Cheloneae</taxon>
        <taxon>Penstemon</taxon>
    </lineage>
</organism>
<accession>A0ABD3S133</accession>
<feature type="region of interest" description="Disordered" evidence="1">
    <location>
        <begin position="1"/>
        <end position="74"/>
    </location>
</feature>
<feature type="compositionally biased region" description="Basic residues" evidence="1">
    <location>
        <begin position="1"/>
        <end position="10"/>
    </location>
</feature>
<evidence type="ECO:0000313" key="4">
    <source>
        <dbReference type="Proteomes" id="UP001634393"/>
    </source>
</evidence>
<feature type="compositionally biased region" description="Basic and acidic residues" evidence="1">
    <location>
        <begin position="36"/>
        <end position="48"/>
    </location>
</feature>
<reference evidence="3 4" key="1">
    <citation type="submission" date="2024-12" db="EMBL/GenBank/DDBJ databases">
        <title>The unique morphological basis and parallel evolutionary history of personate flowers in Penstemon.</title>
        <authorList>
            <person name="Depatie T.H."/>
            <person name="Wessinger C.A."/>
        </authorList>
    </citation>
    <scope>NUCLEOTIDE SEQUENCE [LARGE SCALE GENOMIC DNA]</scope>
    <source>
        <strain evidence="3">WTNN_2</strain>
        <tissue evidence="3">Leaf</tissue>
    </source>
</reference>
<name>A0ABD3S133_9LAMI</name>
<gene>
    <name evidence="3" type="ORF">ACJIZ3_004071</name>
</gene>